<dbReference type="GO" id="GO:0050660">
    <property type="term" value="F:flavin adenine dinucleotide binding"/>
    <property type="evidence" value="ECO:0007669"/>
    <property type="project" value="InterPro"/>
</dbReference>
<organism evidence="13 14">
    <name type="scientific">Atopostipes suicloacalis DSM 15692</name>
    <dbReference type="NCBI Taxonomy" id="1121025"/>
    <lineage>
        <taxon>Bacteria</taxon>
        <taxon>Bacillati</taxon>
        <taxon>Bacillota</taxon>
        <taxon>Bacilli</taxon>
        <taxon>Lactobacillales</taxon>
        <taxon>Carnobacteriaceae</taxon>
        <taxon>Atopostipes</taxon>
    </lineage>
</organism>
<keyword evidence="6 8" id="KW-0129">CBS domain</keyword>
<feature type="domain" description="CBS" evidence="11">
    <location>
        <begin position="205"/>
        <end position="265"/>
    </location>
</feature>
<feature type="domain" description="CNNM transmembrane" evidence="12">
    <location>
        <begin position="1"/>
        <end position="188"/>
    </location>
</feature>
<evidence type="ECO:0000256" key="7">
    <source>
        <dbReference type="ARBA" id="ARBA00023136"/>
    </source>
</evidence>
<evidence type="ECO:0000256" key="4">
    <source>
        <dbReference type="ARBA" id="ARBA00022737"/>
    </source>
</evidence>
<dbReference type="PANTHER" id="PTHR22777:SF17">
    <property type="entry name" value="UPF0053 PROTEIN SLL0260"/>
    <property type="match status" value="1"/>
</dbReference>
<evidence type="ECO:0000259" key="12">
    <source>
        <dbReference type="PROSITE" id="PS51846"/>
    </source>
</evidence>
<dbReference type="SUPFAM" id="SSF54631">
    <property type="entry name" value="CBS-domain pair"/>
    <property type="match status" value="1"/>
</dbReference>
<gene>
    <name evidence="13" type="ORF">SAMN02745249_01684</name>
</gene>
<evidence type="ECO:0000313" key="13">
    <source>
        <dbReference type="EMBL" id="SHF04491.1"/>
    </source>
</evidence>
<keyword evidence="14" id="KW-1185">Reference proteome</keyword>
<keyword evidence="5 9" id="KW-1133">Transmembrane helix</keyword>
<proteinExistence type="inferred from homology"/>
<dbReference type="InterPro" id="IPR016169">
    <property type="entry name" value="FAD-bd_PCMH_sub2"/>
</dbReference>
<name>A0A1M4YFI7_9LACT</name>
<dbReference type="CDD" id="cd04590">
    <property type="entry name" value="CBS_pair_CorC_HlyC_assoc"/>
    <property type="match status" value="1"/>
</dbReference>
<evidence type="ECO:0000256" key="8">
    <source>
        <dbReference type="PROSITE-ProRule" id="PRU00703"/>
    </source>
</evidence>
<dbReference type="Pfam" id="PF03471">
    <property type="entry name" value="CorC_HlyC"/>
    <property type="match status" value="1"/>
</dbReference>
<evidence type="ECO:0000256" key="9">
    <source>
        <dbReference type="PROSITE-ProRule" id="PRU01193"/>
    </source>
</evidence>
<feature type="domain" description="CBS" evidence="11">
    <location>
        <begin position="274"/>
        <end position="331"/>
    </location>
</feature>
<dbReference type="InterPro" id="IPR005170">
    <property type="entry name" value="Transptr-assoc_dom"/>
</dbReference>
<evidence type="ECO:0000256" key="10">
    <source>
        <dbReference type="SAM" id="Phobius"/>
    </source>
</evidence>
<feature type="transmembrane region" description="Helical" evidence="10">
    <location>
        <begin position="6"/>
        <end position="24"/>
    </location>
</feature>
<sequence>MDSNQINSMVFFIVLIIFSAFFSSSETAFTSASRIRLQTESENGDKKAKRALKLQNQFDSLLSTILIGNNLVNIASSSIATVFFIKLSPTYGASIATIITTVLLLLFGEITPKLLAKISPEDFAKATAPFLKSIMSLLKPIVWILNKWQQLIKKIVPLSNSQIISEDELLSIVDEARLGGSIELEEHQLVKAAIEFDDKDVSSILTPRVDLIGFDLHDSDEEIQSLFAQTPFSRLVVYDEDVDNVVGTLHVKDFYRYLNAKEKSRLKFKSFDNLLTKPLFVPPTMALSDLLTSMQQAYTHIGIVVDEHGGIIGIVTMEDALEELVGEIWDESDIVRSEVKQLDGKEKYLIQGTYALDKFFDLFHMKHEDEWLSSTVSGFIIEQFERIPHNDDTLQYKGLEITVVNAQQQRVNEIIAEKIIKD</sequence>
<dbReference type="Gene3D" id="3.10.580.10">
    <property type="entry name" value="CBS-domain"/>
    <property type="match status" value="1"/>
</dbReference>
<dbReference type="FunFam" id="3.10.580.10:FF:000002">
    <property type="entry name" value="Magnesium/cobalt efflux protein CorC"/>
    <property type="match status" value="1"/>
</dbReference>
<dbReference type="Pfam" id="PF01595">
    <property type="entry name" value="CNNM"/>
    <property type="match status" value="1"/>
</dbReference>
<dbReference type="SMART" id="SM01091">
    <property type="entry name" value="CorC_HlyC"/>
    <property type="match status" value="1"/>
</dbReference>
<evidence type="ECO:0000256" key="2">
    <source>
        <dbReference type="ARBA" id="ARBA00006337"/>
    </source>
</evidence>
<dbReference type="PANTHER" id="PTHR22777">
    <property type="entry name" value="HEMOLYSIN-RELATED"/>
    <property type="match status" value="1"/>
</dbReference>
<dbReference type="InterPro" id="IPR044751">
    <property type="entry name" value="Ion_transp-like_CBS"/>
</dbReference>
<dbReference type="InterPro" id="IPR002550">
    <property type="entry name" value="CNNM"/>
</dbReference>
<comment type="similarity">
    <text evidence="2">Belongs to the UPF0053 family.</text>
</comment>
<feature type="transmembrane region" description="Helical" evidence="10">
    <location>
        <begin position="60"/>
        <end position="85"/>
    </location>
</feature>
<evidence type="ECO:0000256" key="6">
    <source>
        <dbReference type="ARBA" id="ARBA00023122"/>
    </source>
</evidence>
<dbReference type="OrthoDB" id="9798188at2"/>
<dbReference type="PROSITE" id="PS51846">
    <property type="entry name" value="CNNM"/>
    <property type="match status" value="1"/>
</dbReference>
<keyword evidence="4" id="KW-0677">Repeat</keyword>
<keyword evidence="7 9" id="KW-0472">Membrane</keyword>
<evidence type="ECO:0000259" key="11">
    <source>
        <dbReference type="PROSITE" id="PS51371"/>
    </source>
</evidence>
<keyword evidence="3 9" id="KW-0812">Transmembrane</keyword>
<feature type="transmembrane region" description="Helical" evidence="10">
    <location>
        <begin position="91"/>
        <end position="108"/>
    </location>
</feature>
<dbReference type="AlphaFoldDB" id="A0A1M4YFI7"/>
<evidence type="ECO:0000256" key="5">
    <source>
        <dbReference type="ARBA" id="ARBA00022989"/>
    </source>
</evidence>
<dbReference type="InterPro" id="IPR036318">
    <property type="entry name" value="FAD-bd_PCMH-like_sf"/>
</dbReference>
<reference evidence="13 14" key="1">
    <citation type="submission" date="2016-11" db="EMBL/GenBank/DDBJ databases">
        <authorList>
            <person name="Jaros S."/>
            <person name="Januszkiewicz K."/>
            <person name="Wedrychowicz H."/>
        </authorList>
    </citation>
    <scope>NUCLEOTIDE SEQUENCE [LARGE SCALE GENOMIC DNA]</scope>
    <source>
        <strain evidence="13 14">DSM 15692</strain>
    </source>
</reference>
<protein>
    <submittedName>
        <fullName evidence="13">Hemolysin, contains CBS domains</fullName>
    </submittedName>
</protein>
<dbReference type="InterPro" id="IPR046342">
    <property type="entry name" value="CBS_dom_sf"/>
</dbReference>
<accession>A0A1M4YFI7</accession>
<dbReference type="Proteomes" id="UP000184128">
    <property type="component" value="Unassembled WGS sequence"/>
</dbReference>
<dbReference type="GO" id="GO:0005886">
    <property type="term" value="C:plasma membrane"/>
    <property type="evidence" value="ECO:0007669"/>
    <property type="project" value="TreeGrafter"/>
</dbReference>
<dbReference type="SUPFAM" id="SSF56176">
    <property type="entry name" value="FAD-binding/transporter-associated domain-like"/>
    <property type="match status" value="1"/>
</dbReference>
<dbReference type="InterPro" id="IPR000644">
    <property type="entry name" value="CBS_dom"/>
</dbReference>
<dbReference type="EMBL" id="FQUF01000028">
    <property type="protein sequence ID" value="SHF04491.1"/>
    <property type="molecule type" value="Genomic_DNA"/>
</dbReference>
<evidence type="ECO:0000256" key="1">
    <source>
        <dbReference type="ARBA" id="ARBA00004141"/>
    </source>
</evidence>
<dbReference type="RefSeq" id="WP_073298412.1">
    <property type="nucleotide sequence ID" value="NZ_FQUF01000028.1"/>
</dbReference>
<comment type="subcellular location">
    <subcellularLocation>
        <location evidence="1">Membrane</location>
        <topology evidence="1">Multi-pass membrane protein</topology>
    </subcellularLocation>
</comment>
<dbReference type="Gene3D" id="3.30.465.10">
    <property type="match status" value="1"/>
</dbReference>
<evidence type="ECO:0000313" key="14">
    <source>
        <dbReference type="Proteomes" id="UP000184128"/>
    </source>
</evidence>
<dbReference type="Pfam" id="PF00571">
    <property type="entry name" value="CBS"/>
    <property type="match status" value="1"/>
</dbReference>
<dbReference type="PROSITE" id="PS51371">
    <property type="entry name" value="CBS"/>
    <property type="match status" value="2"/>
</dbReference>
<evidence type="ECO:0000256" key="3">
    <source>
        <dbReference type="ARBA" id="ARBA00022692"/>
    </source>
</evidence>